<keyword evidence="1" id="KW-0812">Transmembrane</keyword>
<sequence length="225" mass="25748">MFDFLLLFLVSLFPHAFVEYSVNVHVVHSNQVLNEIILEEVNDIYPNGNFQYNITIYVLNYSEVFPPVANYDNLSCPKTFFYVPNVSNLVINRAVILVLVNHTSEYYIYRGVSYIGYDEFEWYYYINSSGVPYKIVLFQKNEYGSVVSITTYTLIRSNIINSEETPIIPKDFKSIKGSSALLSEDLNNSLNKSVGGYILLADLILIPLMIGVGIYANKHKRNTCN</sequence>
<dbReference type="AlphaFoldDB" id="C3MTH0"/>
<dbReference type="HOGENOM" id="CLU_1197671_0_0_2"/>
<evidence type="ECO:0000313" key="2">
    <source>
        <dbReference type="EMBL" id="ACP39463.1"/>
    </source>
</evidence>
<dbReference type="RefSeq" id="WP_012712665.1">
    <property type="nucleotide sequence ID" value="NC_012588.1"/>
</dbReference>
<dbReference type="Proteomes" id="UP000001350">
    <property type="component" value="Chromosome"/>
</dbReference>
<keyword evidence="1" id="KW-0472">Membrane</keyword>
<gene>
    <name evidence="2" type="ordered locus">M1425_2757</name>
</gene>
<accession>C3MTH0</accession>
<dbReference type="EMBL" id="CP001400">
    <property type="protein sequence ID" value="ACP39463.1"/>
    <property type="molecule type" value="Genomic_DNA"/>
</dbReference>
<feature type="transmembrane region" description="Helical" evidence="1">
    <location>
        <begin position="194"/>
        <end position="216"/>
    </location>
</feature>
<proteinExistence type="predicted"/>
<keyword evidence="1" id="KW-1133">Transmembrane helix</keyword>
<evidence type="ECO:0000313" key="3">
    <source>
        <dbReference type="Proteomes" id="UP000001350"/>
    </source>
</evidence>
<evidence type="ECO:0000256" key="1">
    <source>
        <dbReference type="SAM" id="Phobius"/>
    </source>
</evidence>
<reference evidence="2 3" key="1">
    <citation type="journal article" date="2009" name="Proc. Natl. Acad. Sci. U.S.A.">
        <title>Biogeography of the Sulfolobus islandicus pan-genome.</title>
        <authorList>
            <person name="Reno M.L."/>
            <person name="Held N.L."/>
            <person name="Fields C.J."/>
            <person name="Burke P.V."/>
            <person name="Whitaker R.J."/>
        </authorList>
    </citation>
    <scope>NUCLEOTIDE SEQUENCE [LARGE SCALE GENOMIC DNA]</scope>
    <source>
        <strain evidence="3">M.14.25 / Kamchatka #1</strain>
    </source>
</reference>
<organism evidence="2 3">
    <name type="scientific">Saccharolobus islandicus (strain M.14.25 / Kamchatka #1)</name>
    <name type="common">Sulfolobus islandicus</name>
    <dbReference type="NCBI Taxonomy" id="427317"/>
    <lineage>
        <taxon>Archaea</taxon>
        <taxon>Thermoproteota</taxon>
        <taxon>Thermoprotei</taxon>
        <taxon>Sulfolobales</taxon>
        <taxon>Sulfolobaceae</taxon>
        <taxon>Saccharolobus</taxon>
    </lineage>
</organism>
<protein>
    <submittedName>
        <fullName evidence="2">Uncharacterized protein</fullName>
    </submittedName>
</protein>
<dbReference type="GeneID" id="84057199"/>
<name>C3MTH0_SACI4</name>
<dbReference type="KEGG" id="sia:M1425_2757"/>